<dbReference type="AlphaFoldDB" id="A0A2Z7B1F6"/>
<accession>A0A2Z7B1F6</accession>
<sequence>MKRRRRRRFQSQVTVDEAVLMSNVEQEADNSKRNSEESDVVLKNQQMLAIAKRCRLNKLERQRFALRISKKIYQQRASTSSWYLELAIAKRCRLHKLIRQRFSFALWIQQMLFAMRKNSSRCVKTTSWCKSNDDQLECKSNVNQQLVATVHSDESYSRPAVDMHPVAKIQTQDNFSSSAKKSEVWTVAKKK</sequence>
<protein>
    <submittedName>
        <fullName evidence="1">Uncharacterized protein</fullName>
    </submittedName>
</protein>
<evidence type="ECO:0000313" key="2">
    <source>
        <dbReference type="Proteomes" id="UP000250235"/>
    </source>
</evidence>
<dbReference type="EMBL" id="KV011885">
    <property type="protein sequence ID" value="KZV25347.1"/>
    <property type="molecule type" value="Genomic_DNA"/>
</dbReference>
<name>A0A2Z7B1F6_9LAMI</name>
<dbReference type="Proteomes" id="UP000250235">
    <property type="component" value="Unassembled WGS sequence"/>
</dbReference>
<keyword evidence="2" id="KW-1185">Reference proteome</keyword>
<organism evidence="1 2">
    <name type="scientific">Dorcoceras hygrometricum</name>
    <dbReference type="NCBI Taxonomy" id="472368"/>
    <lineage>
        <taxon>Eukaryota</taxon>
        <taxon>Viridiplantae</taxon>
        <taxon>Streptophyta</taxon>
        <taxon>Embryophyta</taxon>
        <taxon>Tracheophyta</taxon>
        <taxon>Spermatophyta</taxon>
        <taxon>Magnoliopsida</taxon>
        <taxon>eudicotyledons</taxon>
        <taxon>Gunneridae</taxon>
        <taxon>Pentapetalae</taxon>
        <taxon>asterids</taxon>
        <taxon>lamiids</taxon>
        <taxon>Lamiales</taxon>
        <taxon>Gesneriaceae</taxon>
        <taxon>Didymocarpoideae</taxon>
        <taxon>Trichosporeae</taxon>
        <taxon>Loxocarpinae</taxon>
        <taxon>Dorcoceras</taxon>
    </lineage>
</organism>
<proteinExistence type="predicted"/>
<evidence type="ECO:0000313" key="1">
    <source>
        <dbReference type="EMBL" id="KZV25347.1"/>
    </source>
</evidence>
<reference evidence="1 2" key="1">
    <citation type="journal article" date="2015" name="Proc. Natl. Acad. Sci. U.S.A.">
        <title>The resurrection genome of Boea hygrometrica: A blueprint for survival of dehydration.</title>
        <authorList>
            <person name="Xiao L."/>
            <person name="Yang G."/>
            <person name="Zhang L."/>
            <person name="Yang X."/>
            <person name="Zhao S."/>
            <person name="Ji Z."/>
            <person name="Zhou Q."/>
            <person name="Hu M."/>
            <person name="Wang Y."/>
            <person name="Chen M."/>
            <person name="Xu Y."/>
            <person name="Jin H."/>
            <person name="Xiao X."/>
            <person name="Hu G."/>
            <person name="Bao F."/>
            <person name="Hu Y."/>
            <person name="Wan P."/>
            <person name="Li L."/>
            <person name="Deng X."/>
            <person name="Kuang T."/>
            <person name="Xiang C."/>
            <person name="Zhu J.K."/>
            <person name="Oliver M.J."/>
            <person name="He Y."/>
        </authorList>
    </citation>
    <scope>NUCLEOTIDE SEQUENCE [LARGE SCALE GENOMIC DNA]</scope>
    <source>
        <strain evidence="2">cv. XS01</strain>
    </source>
</reference>
<gene>
    <name evidence="1" type="ORF">F511_26265</name>
</gene>